<reference evidence="1 2" key="1">
    <citation type="submission" date="2018-06" db="EMBL/GenBank/DDBJ databases">
        <title>Comparative genomics reveals the genomic features of Rhizophagus irregularis, R. cerebriforme, R. diaphanum and Gigaspora rosea, and their symbiotic lifestyle signature.</title>
        <authorList>
            <person name="Morin E."/>
            <person name="San Clemente H."/>
            <person name="Chen E.C.H."/>
            <person name="De La Providencia I."/>
            <person name="Hainaut M."/>
            <person name="Kuo A."/>
            <person name="Kohler A."/>
            <person name="Murat C."/>
            <person name="Tang N."/>
            <person name="Roy S."/>
            <person name="Loubradou J."/>
            <person name="Henrissat B."/>
            <person name="Grigoriev I.V."/>
            <person name="Corradi N."/>
            <person name="Roux C."/>
            <person name="Martin F.M."/>
        </authorList>
    </citation>
    <scope>NUCLEOTIDE SEQUENCE [LARGE SCALE GENOMIC DNA]</scope>
    <source>
        <strain evidence="1 2">DAOM 194757</strain>
    </source>
</reference>
<dbReference type="AlphaFoldDB" id="A0A397VAY9"/>
<comment type="caution">
    <text evidence="1">The sequence shown here is derived from an EMBL/GenBank/DDBJ whole genome shotgun (WGS) entry which is preliminary data.</text>
</comment>
<keyword evidence="2" id="KW-1185">Reference proteome</keyword>
<sequence length="63" mass="7331">MASIFTCLAPCGVRLVPPLLRSDCQLEIRHFFKIWHCFISSSKSFLNDHVIKLNKKKLFILIL</sequence>
<evidence type="ECO:0000313" key="1">
    <source>
        <dbReference type="EMBL" id="RIB19654.1"/>
    </source>
</evidence>
<gene>
    <name evidence="1" type="ORF">C2G38_2082584</name>
</gene>
<organism evidence="1 2">
    <name type="scientific">Gigaspora rosea</name>
    <dbReference type="NCBI Taxonomy" id="44941"/>
    <lineage>
        <taxon>Eukaryota</taxon>
        <taxon>Fungi</taxon>
        <taxon>Fungi incertae sedis</taxon>
        <taxon>Mucoromycota</taxon>
        <taxon>Glomeromycotina</taxon>
        <taxon>Glomeromycetes</taxon>
        <taxon>Diversisporales</taxon>
        <taxon>Gigasporaceae</taxon>
        <taxon>Gigaspora</taxon>
    </lineage>
</organism>
<dbReference type="Proteomes" id="UP000266673">
    <property type="component" value="Unassembled WGS sequence"/>
</dbReference>
<evidence type="ECO:0000313" key="2">
    <source>
        <dbReference type="Proteomes" id="UP000266673"/>
    </source>
</evidence>
<proteinExistence type="predicted"/>
<name>A0A397VAY9_9GLOM</name>
<accession>A0A397VAY9</accession>
<protein>
    <submittedName>
        <fullName evidence="1">Uncharacterized protein</fullName>
    </submittedName>
</protein>
<dbReference type="EMBL" id="QKWP01000461">
    <property type="protein sequence ID" value="RIB19654.1"/>
    <property type="molecule type" value="Genomic_DNA"/>
</dbReference>